<gene>
    <name evidence="1" type="primary">rafA_2</name>
    <name evidence="1" type="ORF">NCTC13032_07313</name>
</gene>
<dbReference type="InterPro" id="IPR017853">
    <property type="entry name" value="GH"/>
</dbReference>
<dbReference type="EC" id="3.2.1.22" evidence="1"/>
<reference evidence="1 2" key="1">
    <citation type="submission" date="2019-05" db="EMBL/GenBank/DDBJ databases">
        <authorList>
            <consortium name="Pathogen Informatics"/>
        </authorList>
    </citation>
    <scope>NUCLEOTIDE SEQUENCE [LARGE SCALE GENOMIC DNA]</scope>
    <source>
        <strain evidence="1 2">NCTC13032</strain>
    </source>
</reference>
<dbReference type="Gene3D" id="3.20.20.70">
    <property type="entry name" value="Aldolase class I"/>
    <property type="match status" value="1"/>
</dbReference>
<accession>A0A4V6JM98</accession>
<organism evidence="1 2">
    <name type="scientific">Leclercia adecarboxylata</name>
    <dbReference type="NCBI Taxonomy" id="83655"/>
    <lineage>
        <taxon>Bacteria</taxon>
        <taxon>Pseudomonadati</taxon>
        <taxon>Pseudomonadota</taxon>
        <taxon>Gammaproteobacteria</taxon>
        <taxon>Enterobacterales</taxon>
        <taxon>Enterobacteriaceae</taxon>
        <taxon>Leclercia</taxon>
    </lineage>
</organism>
<keyword evidence="1" id="KW-0326">Glycosidase</keyword>
<evidence type="ECO:0000313" key="1">
    <source>
        <dbReference type="EMBL" id="VTP83283.1"/>
    </source>
</evidence>
<evidence type="ECO:0000313" key="2">
    <source>
        <dbReference type="Proteomes" id="UP000310719"/>
    </source>
</evidence>
<dbReference type="PRINTS" id="PR00743">
    <property type="entry name" value="GLHYDRLASE36"/>
</dbReference>
<dbReference type="GO" id="GO:0016052">
    <property type="term" value="P:carbohydrate catabolic process"/>
    <property type="evidence" value="ECO:0007669"/>
    <property type="project" value="InterPro"/>
</dbReference>
<sequence length="76" mass="8936">MDRHAFTPATPPQGLNGMSQQFHRYLRDNIIRFPENKPRPVHLNTWEGIYFNHDPEYIMRMADEAALAGRGALYHR</sequence>
<proteinExistence type="predicted"/>
<dbReference type="InterPro" id="IPR002252">
    <property type="entry name" value="Glyco_hydro_36"/>
</dbReference>
<protein>
    <submittedName>
        <fullName evidence="1">Alpha-galactosidase</fullName>
        <ecNumber evidence="1">3.2.1.22</ecNumber>
    </submittedName>
</protein>
<name>A0A4V6JM98_9ENTR</name>
<dbReference type="AlphaFoldDB" id="A0A4V6JM98"/>
<dbReference type="Pfam" id="PF02065">
    <property type="entry name" value="Melibiase"/>
    <property type="match status" value="1"/>
</dbReference>
<dbReference type="GO" id="GO:0004557">
    <property type="term" value="F:alpha-galactosidase activity"/>
    <property type="evidence" value="ECO:0007669"/>
    <property type="project" value="UniProtKB-EC"/>
</dbReference>
<dbReference type="Proteomes" id="UP000310719">
    <property type="component" value="Chromosome"/>
</dbReference>
<dbReference type="EMBL" id="LR590464">
    <property type="protein sequence ID" value="VTP83283.1"/>
    <property type="molecule type" value="Genomic_DNA"/>
</dbReference>
<keyword evidence="1" id="KW-0378">Hydrolase</keyword>
<dbReference type="InterPro" id="IPR013785">
    <property type="entry name" value="Aldolase_TIM"/>
</dbReference>
<dbReference type="SUPFAM" id="SSF51445">
    <property type="entry name" value="(Trans)glycosidases"/>
    <property type="match status" value="1"/>
</dbReference>